<evidence type="ECO:0000259" key="1">
    <source>
        <dbReference type="Pfam" id="PF01636"/>
    </source>
</evidence>
<evidence type="ECO:0000313" key="2">
    <source>
        <dbReference type="EMBL" id="NVM93709.1"/>
    </source>
</evidence>
<proteinExistence type="predicted"/>
<gene>
    <name evidence="2" type="ORF">G6034_02060</name>
</gene>
<dbReference type="EMBL" id="JAAMFM010000002">
    <property type="protein sequence ID" value="NVM93709.1"/>
    <property type="molecule type" value="Genomic_DNA"/>
</dbReference>
<dbReference type="CDD" id="cd05155">
    <property type="entry name" value="APH_ChoK_like_1"/>
    <property type="match status" value="1"/>
</dbReference>
<dbReference type="InterPro" id="IPR002575">
    <property type="entry name" value="Aminoglycoside_PTrfase"/>
</dbReference>
<dbReference type="AlphaFoldDB" id="A0A7Y7IDX3"/>
<dbReference type="InterPro" id="IPR051678">
    <property type="entry name" value="AGP_Transferase"/>
</dbReference>
<feature type="domain" description="Aminoglycoside phosphotransferase" evidence="1">
    <location>
        <begin position="43"/>
        <end position="267"/>
    </location>
</feature>
<dbReference type="PANTHER" id="PTHR21310:SF42">
    <property type="entry name" value="BIFUNCTIONAL AAC_APH"/>
    <property type="match status" value="1"/>
</dbReference>
<reference evidence="2 3" key="1">
    <citation type="submission" date="2020-02" db="EMBL/GenBank/DDBJ databases">
        <title>Genome sequence of strain AETb3-4.</title>
        <authorList>
            <person name="Gao J."/>
            <person name="Zhang X."/>
        </authorList>
    </citation>
    <scope>NUCLEOTIDE SEQUENCE [LARGE SCALE GENOMIC DNA]</scope>
    <source>
        <strain evidence="2 3">AETb3-4</strain>
    </source>
</reference>
<dbReference type="Gene3D" id="3.90.1200.10">
    <property type="match status" value="1"/>
</dbReference>
<sequence length="325" mass="35704">MLIEKLHVDEVDIDTDRVAAMVADQFPVWAGTSLEPVYPASTDNVMFILNRHFGVRLPRTPAAARSLERELVHAPRLAPMLPARIPAPVGIGRPAEGYPFKWFISRWIEGGNPVPGRPDHPIPNRLAVDVARFARALHSVVPPPASEELFSYRGDRSVRPREADTRAAIGRCGDHFDTAALHRAWDVAVEAPEGTGPPSWIHTDLHPGNLLVKHGRLEGVLDWGGLAVGDPAIDLIVAWNLFGPEEREVFRAEMKADDGTWARGRAWALSVGLVAFPYYVHTNRALAAVSWYQIGQVLAELTEADLPATRGAARQDVSAWRPPPA</sequence>
<dbReference type="Gene3D" id="3.30.200.20">
    <property type="entry name" value="Phosphorylase Kinase, domain 1"/>
    <property type="match status" value="1"/>
</dbReference>
<keyword evidence="3" id="KW-1185">Reference proteome</keyword>
<dbReference type="SUPFAM" id="SSF56112">
    <property type="entry name" value="Protein kinase-like (PK-like)"/>
    <property type="match status" value="1"/>
</dbReference>
<comment type="caution">
    <text evidence="2">The sequence shown here is derived from an EMBL/GenBank/DDBJ whole genome shotgun (WGS) entry which is preliminary data.</text>
</comment>
<evidence type="ECO:0000313" key="3">
    <source>
        <dbReference type="Proteomes" id="UP000543556"/>
    </source>
</evidence>
<dbReference type="Proteomes" id="UP000543556">
    <property type="component" value="Unassembled WGS sequence"/>
</dbReference>
<protein>
    <submittedName>
        <fullName evidence="2">Aminoglycoside phosphotransferase family protein</fullName>
    </submittedName>
</protein>
<dbReference type="InterPro" id="IPR011009">
    <property type="entry name" value="Kinase-like_dom_sf"/>
</dbReference>
<dbReference type="PANTHER" id="PTHR21310">
    <property type="entry name" value="AMINOGLYCOSIDE PHOSPHOTRANSFERASE-RELATED-RELATED"/>
    <property type="match status" value="1"/>
</dbReference>
<dbReference type="RefSeq" id="WP_176633442.1">
    <property type="nucleotide sequence ID" value="NZ_JAAMFM010000002.1"/>
</dbReference>
<accession>A0A7Y7IDX3</accession>
<keyword evidence="2" id="KW-0808">Transferase</keyword>
<organism evidence="2 3">
    <name type="scientific">Arthrobacter wenxiniae</name>
    <dbReference type="NCBI Taxonomy" id="2713570"/>
    <lineage>
        <taxon>Bacteria</taxon>
        <taxon>Bacillati</taxon>
        <taxon>Actinomycetota</taxon>
        <taxon>Actinomycetes</taxon>
        <taxon>Micrococcales</taxon>
        <taxon>Micrococcaceae</taxon>
        <taxon>Arthrobacter</taxon>
    </lineage>
</organism>
<name>A0A7Y7IDX3_9MICC</name>
<dbReference type="GO" id="GO:0016740">
    <property type="term" value="F:transferase activity"/>
    <property type="evidence" value="ECO:0007669"/>
    <property type="project" value="UniProtKB-KW"/>
</dbReference>
<dbReference type="Pfam" id="PF01636">
    <property type="entry name" value="APH"/>
    <property type="match status" value="1"/>
</dbReference>